<evidence type="ECO:0000313" key="3">
    <source>
        <dbReference type="Proteomes" id="UP001249851"/>
    </source>
</evidence>
<evidence type="ECO:0000256" key="1">
    <source>
        <dbReference type="SAM" id="SignalP"/>
    </source>
</evidence>
<proteinExistence type="predicted"/>
<comment type="caution">
    <text evidence="2">The sequence shown here is derived from an EMBL/GenBank/DDBJ whole genome shotgun (WGS) entry which is preliminary data.</text>
</comment>
<keyword evidence="1" id="KW-0732">Signal</keyword>
<evidence type="ECO:0000313" key="2">
    <source>
        <dbReference type="EMBL" id="KAK2566695.1"/>
    </source>
</evidence>
<accession>A0AAD9QT96</accession>
<dbReference type="AlphaFoldDB" id="A0AAD9QT96"/>
<feature type="chain" id="PRO_5042074023" evidence="1">
    <location>
        <begin position="23"/>
        <end position="343"/>
    </location>
</feature>
<name>A0AAD9QT96_ACRCE</name>
<sequence>MTSWKTNCVILFVLAATLFALGEKVDKPNSCKKVLAQKASSLSVEQIGDVLSKARYEVCADEGKEVYHCPGGKICCTPGDPASKCCPADHPLCINPEYCCKQGYPKLCGPYCCKEDSFCCNKKTCCENEGACCGAQCCPADAPCCKEGKTPTCCDKDTMGCCAGGYGCVSPCPSQFDAIGCELSSLSLDDELLEAPYALPKYIYRILRPEENPDRIVAKDPRAQRTVLSHVNCGSRPKYTSQFISTSASLDVAKQYKKKGEDKGLTGLRICKFEVDKLPTTCQIVDLTTDANRDKYLGNAVCKNFAKASAEVLLQCAGPIPCTVIDPPPKSDSKTFVDTKHEL</sequence>
<feature type="signal peptide" evidence="1">
    <location>
        <begin position="1"/>
        <end position="22"/>
    </location>
</feature>
<dbReference type="EMBL" id="JARQWQ010000016">
    <property type="protein sequence ID" value="KAK2566695.1"/>
    <property type="molecule type" value="Genomic_DNA"/>
</dbReference>
<gene>
    <name evidence="2" type="ORF">P5673_009366</name>
</gene>
<protein>
    <submittedName>
        <fullName evidence="2">Uncharacterized protein</fullName>
    </submittedName>
</protein>
<keyword evidence="3" id="KW-1185">Reference proteome</keyword>
<dbReference type="Proteomes" id="UP001249851">
    <property type="component" value="Unassembled WGS sequence"/>
</dbReference>
<organism evidence="2 3">
    <name type="scientific">Acropora cervicornis</name>
    <name type="common">Staghorn coral</name>
    <dbReference type="NCBI Taxonomy" id="6130"/>
    <lineage>
        <taxon>Eukaryota</taxon>
        <taxon>Metazoa</taxon>
        <taxon>Cnidaria</taxon>
        <taxon>Anthozoa</taxon>
        <taxon>Hexacorallia</taxon>
        <taxon>Scleractinia</taxon>
        <taxon>Astrocoeniina</taxon>
        <taxon>Acroporidae</taxon>
        <taxon>Acropora</taxon>
    </lineage>
</organism>
<reference evidence="2" key="1">
    <citation type="journal article" date="2023" name="G3 (Bethesda)">
        <title>Whole genome assembly and annotation of the endangered Caribbean coral Acropora cervicornis.</title>
        <authorList>
            <person name="Selwyn J.D."/>
            <person name="Vollmer S.V."/>
        </authorList>
    </citation>
    <scope>NUCLEOTIDE SEQUENCE</scope>
    <source>
        <strain evidence="2">K2</strain>
    </source>
</reference>
<reference evidence="2" key="2">
    <citation type="journal article" date="2023" name="Science">
        <title>Genomic signatures of disease resistance in endangered staghorn corals.</title>
        <authorList>
            <person name="Vollmer S.V."/>
            <person name="Selwyn J.D."/>
            <person name="Despard B.A."/>
            <person name="Roesel C.L."/>
        </authorList>
    </citation>
    <scope>NUCLEOTIDE SEQUENCE</scope>
    <source>
        <strain evidence="2">K2</strain>
    </source>
</reference>